<protein>
    <recommendedName>
        <fullName evidence="4">Transmembrane protein</fullName>
    </recommendedName>
</protein>
<dbReference type="Proteomes" id="UP000243488">
    <property type="component" value="Chromosome"/>
</dbReference>
<evidence type="ECO:0000313" key="3">
    <source>
        <dbReference type="Proteomes" id="UP000243488"/>
    </source>
</evidence>
<dbReference type="EMBL" id="CP020100">
    <property type="protein sequence ID" value="AQZ93403.1"/>
    <property type="molecule type" value="Genomic_DNA"/>
</dbReference>
<evidence type="ECO:0000313" key="2">
    <source>
        <dbReference type="EMBL" id="AQZ93403.1"/>
    </source>
</evidence>
<dbReference type="AlphaFoldDB" id="A0A1V0B0D5"/>
<evidence type="ECO:0000256" key="1">
    <source>
        <dbReference type="SAM" id="Phobius"/>
    </source>
</evidence>
<accession>A0A1V0B0D5</accession>
<feature type="transmembrane region" description="Helical" evidence="1">
    <location>
        <begin position="140"/>
        <end position="157"/>
    </location>
</feature>
<proteinExistence type="predicted"/>
<name>A0A1V0B0D5_9GAMM</name>
<sequence>MIVPRYWSEATQHTRHAGRSFTLKRFGWSDVSEQAAQAHALERVQAALSTLQAEGDVRRVDHKIAYNGAEGLPIREEVVEQHGDVVISRNSYGALCLNTPDVLFADVDFDSRPGRGLSLMVFAAVLGVSLLLAMLTGMGWLLALGTVVALLCGGLVARRLRALWVRLQGGVEALALARIAAVVQRHPELNLRIYRTPLGLRVLAMNATYAPASDKAQALLAELGSDPVYTRMCRNQQCFRARVSPKPWRIGVERMTVTGSWPVKPERLAARRAWVAAYERQALAYAACRFVTEMGSRQVTPRAEQVRRLHDGLCRVHDSRLELA</sequence>
<keyword evidence="1" id="KW-0472">Membrane</keyword>
<keyword evidence="1" id="KW-0812">Transmembrane</keyword>
<keyword evidence="3" id="KW-1185">Reference proteome</keyword>
<reference evidence="2 3" key="1">
    <citation type="submission" date="2017-03" db="EMBL/GenBank/DDBJ databases">
        <title>Complete genome sequence of the novel DNRA strain Pseudomonas sp. S-6-2 isolated from Chinese polluted river sediment. Journal of Biotechnology.</title>
        <authorList>
            <person name="Li J."/>
            <person name="Xiang F."/>
            <person name="Wang L."/>
            <person name="Xi L."/>
            <person name="Liu J."/>
        </authorList>
    </citation>
    <scope>NUCLEOTIDE SEQUENCE [LARGE SCALE GENOMIC DNA]</scope>
    <source>
        <strain evidence="2 3">S-6-2</strain>
    </source>
</reference>
<gene>
    <name evidence="2" type="ORF">BVH74_00860</name>
</gene>
<dbReference type="RefSeq" id="WP_080048261.1">
    <property type="nucleotide sequence ID" value="NZ_CP020100.1"/>
</dbReference>
<feature type="transmembrane region" description="Helical" evidence="1">
    <location>
        <begin position="117"/>
        <end position="134"/>
    </location>
</feature>
<keyword evidence="1" id="KW-1133">Transmembrane helix</keyword>
<dbReference type="KEGG" id="ppha:BVH74_00860"/>
<organism evidence="2 3">
    <name type="scientific">Halopseudomonas phragmitis</name>
    <dbReference type="NCBI Taxonomy" id="1931241"/>
    <lineage>
        <taxon>Bacteria</taxon>
        <taxon>Pseudomonadati</taxon>
        <taxon>Pseudomonadota</taxon>
        <taxon>Gammaproteobacteria</taxon>
        <taxon>Pseudomonadales</taxon>
        <taxon>Pseudomonadaceae</taxon>
        <taxon>Halopseudomonas</taxon>
    </lineage>
</organism>
<dbReference type="STRING" id="1931241.BVH74_00860"/>
<evidence type="ECO:0008006" key="4">
    <source>
        <dbReference type="Google" id="ProtNLM"/>
    </source>
</evidence>